<protein>
    <recommendedName>
        <fullName evidence="3">CCHC-type domain-containing protein</fullName>
    </recommendedName>
</protein>
<evidence type="ECO:0000313" key="5">
    <source>
        <dbReference type="Proteomes" id="UP001459277"/>
    </source>
</evidence>
<gene>
    <name evidence="4" type="ORF">SO802_003006</name>
</gene>
<dbReference type="InterPro" id="IPR040256">
    <property type="entry name" value="At4g02000-like"/>
</dbReference>
<dbReference type="Pfam" id="PF14111">
    <property type="entry name" value="DUF4283"/>
    <property type="match status" value="1"/>
</dbReference>
<name>A0AAW2DYV4_9ROSI</name>
<dbReference type="GO" id="GO:0003676">
    <property type="term" value="F:nucleic acid binding"/>
    <property type="evidence" value="ECO:0007669"/>
    <property type="project" value="InterPro"/>
</dbReference>
<sequence>MEQELIDVLKNMQLTEDEELQISISEEGRAQEIEECSQSLMGKLLTDREQNLRALKNTLRTAWKIGQDLKIVEVVNDILQFKFANEYQLRWERGMTTRNISFTHSPFLGTNLGLPFDMMTEKVGKEIGSNLGNFMAVDTRSWMSKQAKFMRIRVNIPLEKPLRRCGKIASPEGESFCIQFRYERLPIFCFRCGVMGHDERHCKKSGQPNQAMQYGKWLRAQGGSKARLTKEEQRSPLNKQVEDSAMQERILVGVEDGGYSTSLGSAHSGENLGNEKRGSQVSIMSVECEHATQEEVTSPVKMDFGLSIEKENNDEEHKAQKKKGNLKKLARGQNKENEMGKDAASSTVGVKRTLWADEEVADAGRQKNFCGSNSILFDISAVSAEQHRREP</sequence>
<dbReference type="AlphaFoldDB" id="A0AAW2DYV4"/>
<comment type="caution">
    <text evidence="4">The sequence shown here is derived from an EMBL/GenBank/DDBJ whole genome shotgun (WGS) entry which is preliminary data.</text>
</comment>
<keyword evidence="5" id="KW-1185">Reference proteome</keyword>
<dbReference type="GO" id="GO:0008270">
    <property type="term" value="F:zinc ion binding"/>
    <property type="evidence" value="ECO:0007669"/>
    <property type="project" value="UniProtKB-KW"/>
</dbReference>
<evidence type="ECO:0000259" key="3">
    <source>
        <dbReference type="PROSITE" id="PS50158"/>
    </source>
</evidence>
<dbReference type="PROSITE" id="PS50158">
    <property type="entry name" value="ZF_CCHC"/>
    <property type="match status" value="1"/>
</dbReference>
<proteinExistence type="predicted"/>
<dbReference type="InterPro" id="IPR025558">
    <property type="entry name" value="DUF4283"/>
</dbReference>
<reference evidence="4 5" key="1">
    <citation type="submission" date="2024-01" db="EMBL/GenBank/DDBJ databases">
        <title>A telomere-to-telomere, gap-free genome of sweet tea (Lithocarpus litseifolius).</title>
        <authorList>
            <person name="Zhou J."/>
        </authorList>
    </citation>
    <scope>NUCLEOTIDE SEQUENCE [LARGE SCALE GENOMIC DNA]</scope>
    <source>
        <strain evidence="4">Zhou-2022a</strain>
        <tissue evidence="4">Leaf</tissue>
    </source>
</reference>
<organism evidence="4 5">
    <name type="scientific">Lithocarpus litseifolius</name>
    <dbReference type="NCBI Taxonomy" id="425828"/>
    <lineage>
        <taxon>Eukaryota</taxon>
        <taxon>Viridiplantae</taxon>
        <taxon>Streptophyta</taxon>
        <taxon>Embryophyta</taxon>
        <taxon>Tracheophyta</taxon>
        <taxon>Spermatophyta</taxon>
        <taxon>Magnoliopsida</taxon>
        <taxon>eudicotyledons</taxon>
        <taxon>Gunneridae</taxon>
        <taxon>Pentapetalae</taxon>
        <taxon>rosids</taxon>
        <taxon>fabids</taxon>
        <taxon>Fagales</taxon>
        <taxon>Fagaceae</taxon>
        <taxon>Lithocarpus</taxon>
    </lineage>
</organism>
<dbReference type="Pfam" id="PF14392">
    <property type="entry name" value="zf-CCHC_4"/>
    <property type="match status" value="1"/>
</dbReference>
<dbReference type="PANTHER" id="PTHR31286">
    <property type="entry name" value="GLYCINE-RICH CELL WALL STRUCTURAL PROTEIN 1.8-LIKE"/>
    <property type="match status" value="1"/>
</dbReference>
<evidence type="ECO:0000313" key="4">
    <source>
        <dbReference type="EMBL" id="KAL0015937.1"/>
    </source>
</evidence>
<dbReference type="EMBL" id="JAZDWU010000001">
    <property type="protein sequence ID" value="KAL0015937.1"/>
    <property type="molecule type" value="Genomic_DNA"/>
</dbReference>
<evidence type="ECO:0000256" key="1">
    <source>
        <dbReference type="PROSITE-ProRule" id="PRU00047"/>
    </source>
</evidence>
<keyword evidence="1" id="KW-0479">Metal-binding</keyword>
<feature type="region of interest" description="Disordered" evidence="2">
    <location>
        <begin position="310"/>
        <end position="347"/>
    </location>
</feature>
<accession>A0AAW2DYV4</accession>
<dbReference type="InterPro" id="IPR001878">
    <property type="entry name" value="Znf_CCHC"/>
</dbReference>
<dbReference type="Proteomes" id="UP001459277">
    <property type="component" value="Unassembled WGS sequence"/>
</dbReference>
<feature type="domain" description="CCHC-type" evidence="3">
    <location>
        <begin position="189"/>
        <end position="204"/>
    </location>
</feature>
<evidence type="ECO:0000256" key="2">
    <source>
        <dbReference type="SAM" id="MobiDB-lite"/>
    </source>
</evidence>
<dbReference type="InterPro" id="IPR025836">
    <property type="entry name" value="Zn_knuckle_CX2CX4HX4C"/>
</dbReference>
<keyword evidence="1" id="KW-0863">Zinc-finger</keyword>
<feature type="compositionally biased region" description="Basic residues" evidence="2">
    <location>
        <begin position="319"/>
        <end position="330"/>
    </location>
</feature>
<dbReference type="PANTHER" id="PTHR31286:SF178">
    <property type="entry name" value="DUF4283 DOMAIN-CONTAINING PROTEIN"/>
    <property type="match status" value="1"/>
</dbReference>
<keyword evidence="1" id="KW-0862">Zinc</keyword>